<sequence>MARACSLTAAFWKPSSEPGRKGPPPAAPRTRPYPYTWRPEYPAPPSLKTHIFNVEMTCEGCSGAVERVLNRLKGQGVDSVDISLPEQKVSVTSTLSADQLLEVIKKTGKKTTYAGTHVYGKTSFSSNPLYCATSVAYIMLSELNHAKQIFLVGACGYLVALNVGEMGEVGGEVALIADELSRAVELTLNAAVAHEARNQAYNACESFKESSPWCAQAGLLLASGQYSAVVKHFGLQLMEHTVKYRWTQITQAEKIFIKENAMKLLYIGGWETGHLNDALARVIVEMIKREWPQQWPTLLAELSDACAQGHVHTQIVLHVFLRLVEDVATLQTLEQHQRRKDIYQALTSNMSEIFAFFMRLIELHVVLLTLTGFVEWVSTNHVVMNNGRLLQILCVLLQDAAFQLPAADEDAISCIHRAAVASISAVDENNYLFLKKLSQTMLLLTSHPSLTLAHTTSGVWLAMFRHDHISKLPQVVAIIPRWLQAAAPKVLKVTYPASRASGVHDAATYACIDYDSEQEFAVFFSRCRTEILDCFRHCMTAAPLVTWAYVEQWTRSALDKVDTCPVQLDVTHPLHVEWEALSQVLDVVLSRLLQAEPRPSVVEGLQLLQRCVGCAPAAPLLLSLLLSLISALFVFLSCAYSQLAGPSVGGAGAELLPRVLDKIFAALVYCGTGADARRSRAVKNVRRHAASLLVKLGSKYPLLLLPVFGRLHELCQAALARPGLSAVESVTIQEALLLVLGDCSARWAALGPHVSSAAALARLGLIHAAHARALTPPPAERRNLLGLCESDAPPPQPQDRMQTFLHTLHDNVCHLVGAAATTLGRELYSAPGLARALAGSLLHALPALPEHWLRPVVRHALKPLLLHCPPAHYQDVALPLLDVHAPFMLVHLSQRWDYIVSLYESGKLEEEGSNESQEVLEDMLVRHLTREHLEVLKDSPPPVSTQRAPEHVSELGALVLARPHAGPAVLHTVLRALTWQDSTSSLRATALALPALRAALEAGLVGEAEASGALAAVLQALRAHGQHDANQCALLALAVQKEVYILDLPTMPAPARDKPRSALDAPDGAGLPGLFAPAPT</sequence>
<gene>
    <name evidence="1" type="ORF">MSG28_001771</name>
</gene>
<reference evidence="1 2" key="1">
    <citation type="journal article" date="2022" name="Genome Biol. Evol.">
        <title>The Spruce Budworm Genome: Reconstructing the Evolutionary History of Antifreeze Proteins.</title>
        <authorList>
            <person name="Beliveau C."/>
            <person name="Gagne P."/>
            <person name="Picq S."/>
            <person name="Vernygora O."/>
            <person name="Keeling C.I."/>
            <person name="Pinkney K."/>
            <person name="Doucet D."/>
            <person name="Wen F."/>
            <person name="Johnston J.S."/>
            <person name="Maaroufi H."/>
            <person name="Boyle B."/>
            <person name="Laroche J."/>
            <person name="Dewar K."/>
            <person name="Juretic N."/>
            <person name="Blackburn G."/>
            <person name="Nisole A."/>
            <person name="Brunet B."/>
            <person name="Brandao M."/>
            <person name="Lumley L."/>
            <person name="Duan J."/>
            <person name="Quan G."/>
            <person name="Lucarotti C.J."/>
            <person name="Roe A.D."/>
            <person name="Sperling F.A.H."/>
            <person name="Levesque R.C."/>
            <person name="Cusson M."/>
        </authorList>
    </citation>
    <scope>NUCLEOTIDE SEQUENCE [LARGE SCALE GENOMIC DNA]</scope>
    <source>
        <strain evidence="1">Glfc:IPQL:Cfum</strain>
    </source>
</reference>
<keyword evidence="2" id="KW-1185">Reference proteome</keyword>
<proteinExistence type="predicted"/>
<dbReference type="Proteomes" id="UP001064048">
    <property type="component" value="Chromosome 2"/>
</dbReference>
<evidence type="ECO:0000313" key="1">
    <source>
        <dbReference type="EMBL" id="KAI8440517.1"/>
    </source>
</evidence>
<protein>
    <submittedName>
        <fullName evidence="1">Uncharacterized protein</fullName>
    </submittedName>
</protein>
<accession>A0ACC0KW40</accession>
<organism evidence="1 2">
    <name type="scientific">Choristoneura fumiferana</name>
    <name type="common">Spruce budworm moth</name>
    <name type="synonym">Archips fumiferana</name>
    <dbReference type="NCBI Taxonomy" id="7141"/>
    <lineage>
        <taxon>Eukaryota</taxon>
        <taxon>Metazoa</taxon>
        <taxon>Ecdysozoa</taxon>
        <taxon>Arthropoda</taxon>
        <taxon>Hexapoda</taxon>
        <taxon>Insecta</taxon>
        <taxon>Pterygota</taxon>
        <taxon>Neoptera</taxon>
        <taxon>Endopterygota</taxon>
        <taxon>Lepidoptera</taxon>
        <taxon>Glossata</taxon>
        <taxon>Ditrysia</taxon>
        <taxon>Tortricoidea</taxon>
        <taxon>Tortricidae</taxon>
        <taxon>Tortricinae</taxon>
        <taxon>Choristoneura</taxon>
    </lineage>
</organism>
<comment type="caution">
    <text evidence="1">The sequence shown here is derived from an EMBL/GenBank/DDBJ whole genome shotgun (WGS) entry which is preliminary data.</text>
</comment>
<evidence type="ECO:0000313" key="2">
    <source>
        <dbReference type="Proteomes" id="UP001064048"/>
    </source>
</evidence>
<name>A0ACC0KW40_CHOFU</name>
<dbReference type="EMBL" id="CM046102">
    <property type="protein sequence ID" value="KAI8440517.1"/>
    <property type="molecule type" value="Genomic_DNA"/>
</dbReference>